<feature type="transmembrane region" description="Helical" evidence="3">
    <location>
        <begin position="139"/>
        <end position="163"/>
    </location>
</feature>
<dbReference type="InParanoid" id="C1FFS9"/>
<evidence type="ECO:0000313" key="6">
    <source>
        <dbReference type="Proteomes" id="UP000002009"/>
    </source>
</evidence>
<feature type="region of interest" description="Disordered" evidence="2">
    <location>
        <begin position="213"/>
        <end position="288"/>
    </location>
</feature>
<sequence>MDWHDPPRCVVLPGMRPRTELAGVYRATDWVCSASAFETFGNVPYEAAHCGTPALLQDAQGFKDQIDANESRGALLEFDAEDGEQLCAAAMGRTSRLLNAPHVVRSEARRMANRGTCIHAVVSEVVTKWSAGPVRKRRWIYLACAIWSSLVLASILQVMSFFMRLGVAIGVDFTTGMKNQRMSKQRWALRKTPTSTVELARMRSLVHADALGTKQKGIPMGDDEEESGRRSPDENVAPNGFVGGGEQRSRANRKFRRGSPPKVTFAPNTPEPTPMWRRSSLDGPSHRASVRPVFPVRVFLAGF</sequence>
<gene>
    <name evidence="5" type="ORF">MICPUN_108755</name>
</gene>
<dbReference type="PANTHER" id="PTHR45947">
    <property type="entry name" value="SULFOQUINOVOSYL TRANSFERASE SQD2"/>
    <property type="match status" value="1"/>
</dbReference>
<evidence type="ECO:0000256" key="2">
    <source>
        <dbReference type="SAM" id="MobiDB-lite"/>
    </source>
</evidence>
<evidence type="ECO:0000256" key="1">
    <source>
        <dbReference type="ARBA" id="ARBA00022676"/>
    </source>
</evidence>
<evidence type="ECO:0000313" key="5">
    <source>
        <dbReference type="EMBL" id="ACO69134.1"/>
    </source>
</evidence>
<dbReference type="InterPro" id="IPR001296">
    <property type="entry name" value="Glyco_trans_1"/>
</dbReference>
<keyword evidence="3" id="KW-0812">Transmembrane</keyword>
<dbReference type="Proteomes" id="UP000002009">
    <property type="component" value="Chromosome 8"/>
</dbReference>
<feature type="compositionally biased region" description="Basic residues" evidence="2">
    <location>
        <begin position="250"/>
        <end position="259"/>
    </location>
</feature>
<keyword evidence="1" id="KW-0328">Glycosyltransferase</keyword>
<dbReference type="GO" id="GO:0016757">
    <property type="term" value="F:glycosyltransferase activity"/>
    <property type="evidence" value="ECO:0007669"/>
    <property type="project" value="UniProtKB-KW"/>
</dbReference>
<organism evidence="5 6">
    <name type="scientific">Micromonas commoda (strain RCC299 / NOUM17 / CCMP2709)</name>
    <name type="common">Picoplanktonic green alga</name>
    <dbReference type="NCBI Taxonomy" id="296587"/>
    <lineage>
        <taxon>Eukaryota</taxon>
        <taxon>Viridiplantae</taxon>
        <taxon>Chlorophyta</taxon>
        <taxon>Mamiellophyceae</taxon>
        <taxon>Mamiellales</taxon>
        <taxon>Mamiellaceae</taxon>
        <taxon>Micromonas</taxon>
    </lineage>
</organism>
<evidence type="ECO:0000256" key="3">
    <source>
        <dbReference type="SAM" id="Phobius"/>
    </source>
</evidence>
<dbReference type="PANTHER" id="PTHR45947:SF3">
    <property type="entry name" value="SULFOQUINOVOSYL TRANSFERASE SQD2"/>
    <property type="match status" value="1"/>
</dbReference>
<dbReference type="KEGG" id="mis:MICPUN_108755"/>
<evidence type="ECO:0000259" key="4">
    <source>
        <dbReference type="Pfam" id="PF00534"/>
    </source>
</evidence>
<protein>
    <recommendedName>
        <fullName evidence="4">Glycosyl transferase family 1 domain-containing protein</fullName>
    </recommendedName>
</protein>
<dbReference type="Pfam" id="PF00534">
    <property type="entry name" value="Glycos_transf_1"/>
    <property type="match status" value="1"/>
</dbReference>
<dbReference type="OrthoDB" id="443318at2759"/>
<keyword evidence="6" id="KW-1185">Reference proteome</keyword>
<keyword evidence="3" id="KW-0472">Membrane</keyword>
<name>C1FFS9_MICCC</name>
<dbReference type="InterPro" id="IPR050194">
    <property type="entry name" value="Glycosyltransferase_grp1"/>
</dbReference>
<feature type="domain" description="Glycosyl transferase family 1" evidence="4">
    <location>
        <begin position="12"/>
        <end position="79"/>
    </location>
</feature>
<accession>C1FFS9</accession>
<dbReference type="GeneID" id="8245802"/>
<dbReference type="Gene3D" id="3.40.50.2000">
    <property type="entry name" value="Glycogen Phosphorylase B"/>
    <property type="match status" value="1"/>
</dbReference>
<dbReference type="eggNOG" id="ENOG502S925">
    <property type="taxonomic scope" value="Eukaryota"/>
</dbReference>
<dbReference type="AlphaFoldDB" id="C1FFS9"/>
<reference evidence="5 6" key="1">
    <citation type="journal article" date="2009" name="Science">
        <title>Green evolution and dynamic adaptations revealed by genomes of the marine picoeukaryotes Micromonas.</title>
        <authorList>
            <person name="Worden A.Z."/>
            <person name="Lee J.H."/>
            <person name="Mock T."/>
            <person name="Rouze P."/>
            <person name="Simmons M.P."/>
            <person name="Aerts A.L."/>
            <person name="Allen A.E."/>
            <person name="Cuvelier M.L."/>
            <person name="Derelle E."/>
            <person name="Everett M.V."/>
            <person name="Foulon E."/>
            <person name="Grimwood J."/>
            <person name="Gundlach H."/>
            <person name="Henrissat B."/>
            <person name="Napoli C."/>
            <person name="McDonald S.M."/>
            <person name="Parker M.S."/>
            <person name="Rombauts S."/>
            <person name="Salamov A."/>
            <person name="Von Dassow P."/>
            <person name="Badger J.H."/>
            <person name="Coutinho P.M."/>
            <person name="Demir E."/>
            <person name="Dubchak I."/>
            <person name="Gentemann C."/>
            <person name="Eikrem W."/>
            <person name="Gready J.E."/>
            <person name="John U."/>
            <person name="Lanier W."/>
            <person name="Lindquist E.A."/>
            <person name="Lucas S."/>
            <person name="Mayer K.F."/>
            <person name="Moreau H."/>
            <person name="Not F."/>
            <person name="Otillar R."/>
            <person name="Panaud O."/>
            <person name="Pangilinan J."/>
            <person name="Paulsen I."/>
            <person name="Piegu B."/>
            <person name="Poliakov A."/>
            <person name="Robbens S."/>
            <person name="Schmutz J."/>
            <person name="Toulza E."/>
            <person name="Wyss T."/>
            <person name="Zelensky A."/>
            <person name="Zhou K."/>
            <person name="Armbrust E.V."/>
            <person name="Bhattacharya D."/>
            <person name="Goodenough U.W."/>
            <person name="Van de Peer Y."/>
            <person name="Grigoriev I.V."/>
        </authorList>
    </citation>
    <scope>NUCLEOTIDE SEQUENCE [LARGE SCALE GENOMIC DNA]</scope>
    <source>
        <strain evidence="6">RCC299 / NOUM17</strain>
    </source>
</reference>
<dbReference type="RefSeq" id="XP_002507876.1">
    <property type="nucleotide sequence ID" value="XM_002507830.1"/>
</dbReference>
<dbReference type="EMBL" id="CP001575">
    <property type="protein sequence ID" value="ACO69134.1"/>
    <property type="molecule type" value="Genomic_DNA"/>
</dbReference>
<dbReference type="SUPFAM" id="SSF53756">
    <property type="entry name" value="UDP-Glycosyltransferase/glycogen phosphorylase"/>
    <property type="match status" value="1"/>
</dbReference>
<keyword evidence="3" id="KW-1133">Transmembrane helix</keyword>
<keyword evidence="1" id="KW-0808">Transferase</keyword>
<proteinExistence type="predicted"/>